<evidence type="ECO:0000259" key="3">
    <source>
        <dbReference type="PROSITE" id="PS51384"/>
    </source>
</evidence>
<keyword evidence="5" id="KW-1185">Reference proteome</keyword>
<gene>
    <name evidence="4" type="ORF">Metal_0354</name>
</gene>
<comment type="cofactor">
    <cofactor evidence="1">
        <name>[2Fe-2S] cluster</name>
        <dbReference type="ChEBI" id="CHEBI:190135"/>
    </cofactor>
</comment>
<sequence length="326" mass="35829">MFDLLIKNNRFTCRPGETVLDALLRENVNIPYGCRAGICQSCVVQSLDVTPPAEAQGNLKDTLKSSGHFLACQCVPEQAMRLKLPAQEAGYTDCAVIGSELMNRNTRLLIIRVNDAHRYKAGQFVNLQRSDGLTRSYSIANIPQSSGALEFHIRCLPGGRFSAWVHDELKVGDSLRVSEPQGHCFYLPDRKEQGLLLIGTGTGLAPLAGILADALAHGHSGPIRLFHGSREKEDLYWTEEMRELAKRYPNLSYTPCVSSGDAPEGFAPGRANEVALAAHPDLSRWRVFLCGHPDMVKNTQKQAYLKGARLADIYCDAFVVSTEAAD</sequence>
<dbReference type="InterPro" id="IPR017927">
    <property type="entry name" value="FAD-bd_FR_type"/>
</dbReference>
<organism evidence="4 5">
    <name type="scientific">Methylomicrobium album BG8</name>
    <dbReference type="NCBI Taxonomy" id="686340"/>
    <lineage>
        <taxon>Bacteria</taxon>
        <taxon>Pseudomonadati</taxon>
        <taxon>Pseudomonadota</taxon>
        <taxon>Gammaproteobacteria</taxon>
        <taxon>Methylococcales</taxon>
        <taxon>Methylococcaceae</taxon>
        <taxon>Methylomicrobium</taxon>
    </lineage>
</organism>
<dbReference type="Pfam" id="PF00175">
    <property type="entry name" value="NAD_binding_1"/>
    <property type="match status" value="1"/>
</dbReference>
<accession>H8GM15</accession>
<dbReference type="InterPro" id="IPR050415">
    <property type="entry name" value="MRET"/>
</dbReference>
<dbReference type="CDD" id="cd06194">
    <property type="entry name" value="FNR_N-term_Iron_sulfur_binding"/>
    <property type="match status" value="1"/>
</dbReference>
<evidence type="ECO:0000313" key="5">
    <source>
        <dbReference type="Proteomes" id="UP000005090"/>
    </source>
</evidence>
<evidence type="ECO:0000259" key="2">
    <source>
        <dbReference type="PROSITE" id="PS51085"/>
    </source>
</evidence>
<feature type="domain" description="2Fe-2S ferredoxin-type" evidence="2">
    <location>
        <begin position="1"/>
        <end position="88"/>
    </location>
</feature>
<dbReference type="InterPro" id="IPR017938">
    <property type="entry name" value="Riboflavin_synthase-like_b-brl"/>
</dbReference>
<dbReference type="InterPro" id="IPR001709">
    <property type="entry name" value="Flavoprot_Pyr_Nucl_cyt_Rdtase"/>
</dbReference>
<evidence type="ECO:0000256" key="1">
    <source>
        <dbReference type="ARBA" id="ARBA00034078"/>
    </source>
</evidence>
<dbReference type="Pfam" id="PF00111">
    <property type="entry name" value="Fer2"/>
    <property type="match status" value="1"/>
</dbReference>
<dbReference type="InterPro" id="IPR012675">
    <property type="entry name" value="Beta-grasp_dom_sf"/>
</dbReference>
<dbReference type="HOGENOM" id="CLU_003827_7_0_6"/>
<dbReference type="InterPro" id="IPR036010">
    <property type="entry name" value="2Fe-2S_ferredoxin-like_sf"/>
</dbReference>
<dbReference type="CDD" id="cd00207">
    <property type="entry name" value="fer2"/>
    <property type="match status" value="1"/>
</dbReference>
<dbReference type="Gene3D" id="2.40.30.10">
    <property type="entry name" value="Translation factors"/>
    <property type="match status" value="1"/>
</dbReference>
<dbReference type="InterPro" id="IPR039261">
    <property type="entry name" value="FNR_nucleotide-bd"/>
</dbReference>
<dbReference type="SUPFAM" id="SSF63380">
    <property type="entry name" value="Riboflavin synthase domain-like"/>
    <property type="match status" value="1"/>
</dbReference>
<dbReference type="PANTHER" id="PTHR47354:SF5">
    <property type="entry name" value="PROTEIN RFBI"/>
    <property type="match status" value="1"/>
</dbReference>
<dbReference type="Gene3D" id="3.40.50.80">
    <property type="entry name" value="Nucleotide-binding domain of ferredoxin-NADP reductase (FNR) module"/>
    <property type="match status" value="1"/>
</dbReference>
<dbReference type="Proteomes" id="UP000005090">
    <property type="component" value="Chromosome"/>
</dbReference>
<dbReference type="Gene3D" id="3.10.20.30">
    <property type="match status" value="1"/>
</dbReference>
<name>H8GM15_METAL</name>
<dbReference type="RefSeq" id="WP_005369021.1">
    <property type="nucleotide sequence ID" value="NZ_CM001475.1"/>
</dbReference>
<evidence type="ECO:0000313" key="4">
    <source>
        <dbReference type="EMBL" id="EIC28211.1"/>
    </source>
</evidence>
<dbReference type="PRINTS" id="PR00410">
    <property type="entry name" value="PHEHYDRXLASE"/>
</dbReference>
<proteinExistence type="predicted"/>
<dbReference type="PANTHER" id="PTHR47354">
    <property type="entry name" value="NADH OXIDOREDUCTASE HCR"/>
    <property type="match status" value="1"/>
</dbReference>
<dbReference type="EMBL" id="CM001475">
    <property type="protein sequence ID" value="EIC28211.1"/>
    <property type="molecule type" value="Genomic_DNA"/>
</dbReference>
<dbReference type="Pfam" id="PF00970">
    <property type="entry name" value="FAD_binding_6"/>
    <property type="match status" value="1"/>
</dbReference>
<dbReference type="PROSITE" id="PS51384">
    <property type="entry name" value="FAD_FR"/>
    <property type="match status" value="1"/>
</dbReference>
<dbReference type="eggNOG" id="COG0633">
    <property type="taxonomic scope" value="Bacteria"/>
</dbReference>
<dbReference type="PRINTS" id="PR00371">
    <property type="entry name" value="FPNCR"/>
</dbReference>
<dbReference type="InterPro" id="IPR001433">
    <property type="entry name" value="OxRdtase_FAD/NAD-bd"/>
</dbReference>
<dbReference type="InterPro" id="IPR008333">
    <property type="entry name" value="Cbr1-like_FAD-bd_dom"/>
</dbReference>
<feature type="domain" description="FAD-binding FR-type" evidence="3">
    <location>
        <begin position="89"/>
        <end position="187"/>
    </location>
</feature>
<reference evidence="4 5" key="1">
    <citation type="journal article" date="2013" name="Genome Announc.">
        <title>Genome Sequence of the Obligate Gammaproteobacterial Methanotroph Methylomicrobium album Strain BG8.</title>
        <authorList>
            <person name="Kits K.D."/>
            <person name="Kalyuzhnaya M.G."/>
            <person name="Klotz M.G."/>
            <person name="Jetten M.S."/>
            <person name="Op den Camp H.J."/>
            <person name="Vuilleumier S."/>
            <person name="Bringel F."/>
            <person name="Dispirito A.A."/>
            <person name="Murrell J.C."/>
            <person name="Bruce D."/>
            <person name="Cheng J.F."/>
            <person name="Copeland A."/>
            <person name="Goodwin L."/>
            <person name="Hauser L."/>
            <person name="Lajus A."/>
            <person name="Land M.L."/>
            <person name="Lapidus A."/>
            <person name="Lucas S."/>
            <person name="Medigue C."/>
            <person name="Pitluck S."/>
            <person name="Woyke T."/>
            <person name="Zeytun A."/>
            <person name="Stein L.Y."/>
        </authorList>
    </citation>
    <scope>NUCLEOTIDE SEQUENCE [LARGE SCALE GENOMIC DNA]</scope>
    <source>
        <strain evidence="4 5">BG8</strain>
    </source>
</reference>
<dbReference type="eggNOG" id="COG1018">
    <property type="taxonomic scope" value="Bacteria"/>
</dbReference>
<dbReference type="STRING" id="686340.Metal_0354"/>
<protein>
    <submittedName>
        <fullName evidence="4">2-polyprenylphenol hydroxylase-like oxidoreductase</fullName>
    </submittedName>
</protein>
<dbReference type="GO" id="GO:0051536">
    <property type="term" value="F:iron-sulfur cluster binding"/>
    <property type="evidence" value="ECO:0007669"/>
    <property type="project" value="InterPro"/>
</dbReference>
<dbReference type="SUPFAM" id="SSF54292">
    <property type="entry name" value="2Fe-2S ferredoxin-like"/>
    <property type="match status" value="1"/>
</dbReference>
<dbReference type="GO" id="GO:0016491">
    <property type="term" value="F:oxidoreductase activity"/>
    <property type="evidence" value="ECO:0007669"/>
    <property type="project" value="InterPro"/>
</dbReference>
<dbReference type="PROSITE" id="PS51085">
    <property type="entry name" value="2FE2S_FER_2"/>
    <property type="match status" value="1"/>
</dbReference>
<dbReference type="AlphaFoldDB" id="H8GM15"/>
<dbReference type="InterPro" id="IPR001041">
    <property type="entry name" value="2Fe-2S_ferredoxin-type"/>
</dbReference>
<dbReference type="SUPFAM" id="SSF52343">
    <property type="entry name" value="Ferredoxin reductase-like, C-terminal NADP-linked domain"/>
    <property type="match status" value="1"/>
</dbReference>